<sequence>MVLLAGFGVHFMWSDGIDCQLDQSDGVSVLFGLAGMAIWWQIYDGCKVCPVWLIWSERSSQLVLLAGLNVHLVWSASPDGKLDWSAHENFRLWSKKWGREDVEVLPVESGILLRLQNLEVCEGGEEEKLGGWGGLRGWYRWSDSLRGYKVNVVLPEQDHVDSNDGVHHTQQDMVPGVHDKLRKQETRSHIKYTTCHTAEGAAVVKQLEYQPPINSNQVQFPTGSLPDFRTRNRVGRCHWSADFLGDLQFPPPLQSGAAPCSPRFTLIGSQDFDINEHP</sequence>
<evidence type="ECO:0000313" key="2">
    <source>
        <dbReference type="Proteomes" id="UP001159363"/>
    </source>
</evidence>
<comment type="caution">
    <text evidence="1">The sequence shown here is derived from an EMBL/GenBank/DDBJ whole genome shotgun (WGS) entry which is preliminary data.</text>
</comment>
<protein>
    <submittedName>
        <fullName evidence="1">Uncharacterized protein</fullName>
    </submittedName>
</protein>
<reference evidence="1 2" key="1">
    <citation type="submission" date="2023-02" db="EMBL/GenBank/DDBJ databases">
        <title>LHISI_Scaffold_Assembly.</title>
        <authorList>
            <person name="Stuart O.P."/>
            <person name="Cleave R."/>
            <person name="Magrath M.J.L."/>
            <person name="Mikheyev A.S."/>
        </authorList>
    </citation>
    <scope>NUCLEOTIDE SEQUENCE [LARGE SCALE GENOMIC DNA]</scope>
    <source>
        <strain evidence="1">Daus_M_001</strain>
        <tissue evidence="1">Leg muscle</tissue>
    </source>
</reference>
<keyword evidence="2" id="KW-1185">Reference proteome</keyword>
<dbReference type="Proteomes" id="UP001159363">
    <property type="component" value="Chromosome 4"/>
</dbReference>
<name>A0ABQ9HFN6_9NEOP</name>
<dbReference type="EMBL" id="JARBHB010000005">
    <property type="protein sequence ID" value="KAJ8883122.1"/>
    <property type="molecule type" value="Genomic_DNA"/>
</dbReference>
<evidence type="ECO:0000313" key="1">
    <source>
        <dbReference type="EMBL" id="KAJ8883122.1"/>
    </source>
</evidence>
<proteinExistence type="predicted"/>
<gene>
    <name evidence="1" type="ORF">PR048_014962</name>
</gene>
<organism evidence="1 2">
    <name type="scientific">Dryococelus australis</name>
    <dbReference type="NCBI Taxonomy" id="614101"/>
    <lineage>
        <taxon>Eukaryota</taxon>
        <taxon>Metazoa</taxon>
        <taxon>Ecdysozoa</taxon>
        <taxon>Arthropoda</taxon>
        <taxon>Hexapoda</taxon>
        <taxon>Insecta</taxon>
        <taxon>Pterygota</taxon>
        <taxon>Neoptera</taxon>
        <taxon>Polyneoptera</taxon>
        <taxon>Phasmatodea</taxon>
        <taxon>Verophasmatodea</taxon>
        <taxon>Anareolatae</taxon>
        <taxon>Phasmatidae</taxon>
        <taxon>Eurycanthinae</taxon>
        <taxon>Dryococelus</taxon>
    </lineage>
</organism>
<accession>A0ABQ9HFN6</accession>